<dbReference type="InterPro" id="IPR033752">
    <property type="entry name" value="MetA_family"/>
</dbReference>
<feature type="active site" description="Acyl-thioester intermediate" evidence="4 5">
    <location>
        <position position="145"/>
    </location>
</feature>
<evidence type="ECO:0000256" key="1">
    <source>
        <dbReference type="ARBA" id="ARBA00022605"/>
    </source>
</evidence>
<keyword evidence="1 4" id="KW-0028">Amino-acid biosynthesis</keyword>
<dbReference type="SUPFAM" id="SSF52317">
    <property type="entry name" value="Class I glutamine amidotransferase-like"/>
    <property type="match status" value="1"/>
</dbReference>
<feature type="site" description="Important for acyl-CoA specificity" evidence="4">
    <location>
        <position position="114"/>
    </location>
</feature>
<dbReference type="GO" id="GO:0005737">
    <property type="term" value="C:cytoplasm"/>
    <property type="evidence" value="ECO:0007669"/>
    <property type="project" value="UniProtKB-SubCell"/>
</dbReference>
<dbReference type="EC" id="2.3.1.31" evidence="4"/>
<feature type="active site" evidence="4">
    <location>
        <position position="240"/>
    </location>
</feature>
<dbReference type="HAMAP" id="MF_00295">
    <property type="entry name" value="MetA_acyltransf"/>
    <property type="match status" value="1"/>
</dbReference>
<dbReference type="GO" id="GO:0004414">
    <property type="term" value="F:homoserine O-acetyltransferase activity"/>
    <property type="evidence" value="ECO:0007669"/>
    <property type="project" value="UniProtKB-EC"/>
</dbReference>
<comment type="similarity">
    <text evidence="4">Belongs to the MetA family.</text>
</comment>
<sequence>MAVLLPRTLPAVASLRAEGCPVAEDPAPTDGTLPRRRILTVVLVNLMPDKASTEADFARLLANGPQHVRLLLAVPDGYVTTATPADHMARFYRPFFDLPLARIDAVIVTGAPVETLPFDHVFYWDGLRRILDWLDAARMPSLHVCWGAQAAMHHYHGVEKHPLRRKRFGLYPHMPMGSGHGLLTGIDLPFHMPVSRQSETRLEDLVRRPGLRPVLTAPVAGVGLVRDRTRPAVYCLNHPEYGPRRLPEEFARDRKAGREIDPPAGYDAGLRRPQVAWQTAARTLYRNWITEIAATDPRTSADVALDWLLRAQLSGSPAPAGSPCRLQ</sequence>
<proteinExistence type="inferred from homology"/>
<keyword evidence="2 4" id="KW-0808">Transferase</keyword>
<evidence type="ECO:0000256" key="4">
    <source>
        <dbReference type="HAMAP-Rule" id="MF_00295"/>
    </source>
</evidence>
<comment type="catalytic activity">
    <reaction evidence="4">
        <text>L-homoserine + acetyl-CoA = O-acetyl-L-homoserine + CoA</text>
        <dbReference type="Rhea" id="RHEA:13701"/>
        <dbReference type="ChEBI" id="CHEBI:57287"/>
        <dbReference type="ChEBI" id="CHEBI:57288"/>
        <dbReference type="ChEBI" id="CHEBI:57476"/>
        <dbReference type="ChEBI" id="CHEBI:57716"/>
        <dbReference type="EC" id="2.3.1.31"/>
    </reaction>
</comment>
<evidence type="ECO:0000256" key="3">
    <source>
        <dbReference type="ARBA" id="ARBA00023315"/>
    </source>
</evidence>
<feature type="binding site" evidence="4">
    <location>
        <position position="166"/>
    </location>
    <ligand>
        <name>substrate</name>
    </ligand>
</feature>
<feature type="site" description="Important for substrate specificity" evidence="4">
    <location>
        <position position="195"/>
    </location>
</feature>
<dbReference type="EMBL" id="FNBW01000001">
    <property type="protein sequence ID" value="SDF17916.1"/>
    <property type="molecule type" value="Genomic_DNA"/>
</dbReference>
<dbReference type="AlphaFoldDB" id="A0A8G2EXG4"/>
<protein>
    <recommendedName>
        <fullName evidence="4">Homoserine O-acetyltransferase</fullName>
        <shortName evidence="4">HAT</shortName>
        <ecNumber evidence="4">2.3.1.31</ecNumber>
    </recommendedName>
    <alternativeName>
        <fullName evidence="4">Homoserine transacetylase</fullName>
        <shortName evidence="4">HTA</shortName>
    </alternativeName>
</protein>
<evidence type="ECO:0000256" key="5">
    <source>
        <dbReference type="PIRSR" id="PIRSR000450-1"/>
    </source>
</evidence>
<keyword evidence="7" id="KW-1185">Reference proteome</keyword>
<keyword evidence="4" id="KW-0963">Cytoplasm</keyword>
<dbReference type="Gene3D" id="3.40.50.880">
    <property type="match status" value="1"/>
</dbReference>
<comment type="function">
    <text evidence="4">Transfers an acetyl group from acetyl-CoA to L-homoserine, forming acetyl-L-homoserine.</text>
</comment>
<dbReference type="PANTHER" id="PTHR20919:SF0">
    <property type="entry name" value="HOMOSERINE O-SUCCINYLTRANSFERASE"/>
    <property type="match status" value="1"/>
</dbReference>
<evidence type="ECO:0000313" key="7">
    <source>
        <dbReference type="Proteomes" id="UP000198615"/>
    </source>
</evidence>
<dbReference type="PANTHER" id="PTHR20919">
    <property type="entry name" value="HOMOSERINE O-SUCCINYLTRANSFERASE"/>
    <property type="match status" value="1"/>
</dbReference>
<dbReference type="Pfam" id="PF04204">
    <property type="entry name" value="HTS"/>
    <property type="match status" value="1"/>
</dbReference>
<organism evidence="6 7">
    <name type="scientific">Thalassobaculum litoreum DSM 18839</name>
    <dbReference type="NCBI Taxonomy" id="1123362"/>
    <lineage>
        <taxon>Bacteria</taxon>
        <taxon>Pseudomonadati</taxon>
        <taxon>Pseudomonadota</taxon>
        <taxon>Alphaproteobacteria</taxon>
        <taxon>Rhodospirillales</taxon>
        <taxon>Thalassobaculaceae</taxon>
        <taxon>Thalassobaculum</taxon>
    </lineage>
</organism>
<comment type="caution">
    <text evidence="4">Lacks conserved residue(s) required for the propagation of feature annotation.</text>
</comment>
<name>A0A8G2EXG4_9PROT</name>
<dbReference type="GO" id="GO:0009086">
    <property type="term" value="P:methionine biosynthetic process"/>
    <property type="evidence" value="ECO:0007669"/>
    <property type="project" value="UniProtKB-UniRule"/>
</dbReference>
<evidence type="ECO:0000313" key="6">
    <source>
        <dbReference type="EMBL" id="SDF17916.1"/>
    </source>
</evidence>
<gene>
    <name evidence="4" type="primary">metAA</name>
    <name evidence="6" type="ORF">SAMN05660686_00589</name>
</gene>
<dbReference type="Proteomes" id="UP000198615">
    <property type="component" value="Unassembled WGS sequence"/>
</dbReference>
<dbReference type="OrthoDB" id="9772423at2"/>
<comment type="subcellular location">
    <subcellularLocation>
        <location evidence="4">Cytoplasm</location>
    </subcellularLocation>
</comment>
<keyword evidence="4" id="KW-0486">Methionine biosynthesis</keyword>
<reference evidence="6 7" key="1">
    <citation type="submission" date="2016-10" db="EMBL/GenBank/DDBJ databases">
        <authorList>
            <person name="Varghese N."/>
            <person name="Submissions S."/>
        </authorList>
    </citation>
    <scope>NUCLEOTIDE SEQUENCE [LARGE SCALE GENOMIC DNA]</scope>
    <source>
        <strain evidence="6 7">DSM 18839</strain>
    </source>
</reference>
<keyword evidence="3 4" id="KW-0012">Acyltransferase</keyword>
<dbReference type="PIRSF" id="PIRSF000450">
    <property type="entry name" value="H_ser_succinyltr"/>
    <property type="match status" value="1"/>
</dbReference>
<dbReference type="RefSeq" id="WP_093148015.1">
    <property type="nucleotide sequence ID" value="NZ_FNBW01000001.1"/>
</dbReference>
<comment type="pathway">
    <text evidence="4">Amino-acid biosynthesis; L-methionine biosynthesis via de novo pathway; O-acetyl-L-homoserine from L-homoserine: step 1/1.</text>
</comment>
<dbReference type="GO" id="GO:0008899">
    <property type="term" value="F:homoserine O-succinyltransferase activity"/>
    <property type="evidence" value="ECO:0007669"/>
    <property type="project" value="UniProtKB-UniRule"/>
</dbReference>
<comment type="caution">
    <text evidence="6">The sequence shown here is derived from an EMBL/GenBank/DDBJ whole genome shotgun (WGS) entry which is preliminary data.</text>
</comment>
<accession>A0A8G2EXG4</accession>
<evidence type="ECO:0000256" key="2">
    <source>
        <dbReference type="ARBA" id="ARBA00022679"/>
    </source>
</evidence>
<dbReference type="InterPro" id="IPR029062">
    <property type="entry name" value="Class_I_gatase-like"/>
</dbReference>
<dbReference type="UniPathway" id="UPA00051">
    <property type="reaction ID" value="UER00074"/>
</dbReference>
<feature type="binding site" evidence="4">
    <location>
        <position position="252"/>
    </location>
    <ligand>
        <name>substrate</name>
    </ligand>
</feature>
<feature type="active site" description="Proton acceptor" evidence="4">
    <location>
        <position position="238"/>
    </location>
</feature>
<feature type="binding site" evidence="4">
    <location>
        <position position="195"/>
    </location>
    <ligand>
        <name>substrate</name>
    </ligand>
</feature>